<dbReference type="InterPro" id="IPR019734">
    <property type="entry name" value="TPR_rpt"/>
</dbReference>
<reference evidence="3" key="1">
    <citation type="journal article" date="2019" name="Int. J. Syst. Evol. Microbiol.">
        <title>The Global Catalogue of Microorganisms (GCM) 10K type strain sequencing project: providing services to taxonomists for standard genome sequencing and annotation.</title>
        <authorList>
            <consortium name="The Broad Institute Genomics Platform"/>
            <consortium name="The Broad Institute Genome Sequencing Center for Infectious Disease"/>
            <person name="Wu L."/>
            <person name="Ma J."/>
        </authorList>
    </citation>
    <scope>NUCLEOTIDE SEQUENCE [LARGE SCALE GENOMIC DNA]</scope>
    <source>
        <strain evidence="3">JCM 16578</strain>
    </source>
</reference>
<evidence type="ECO:0000313" key="2">
    <source>
        <dbReference type="EMBL" id="GAA3893860.1"/>
    </source>
</evidence>
<sequence>MSNRAGAAGLGIARVVAHCGGNLATALHYLTAAMASAPESPEPYTVLAELWRDKPADLAEIVRDADSWRAVLAHAYVSFLEGDMDAAALAIGSVTGAQPDIAWAKAPWFNEERFLGWVSAEALAEAAMRTMDYGHDLDTEAMRERFRPWFRAIDVVSFRRPAPEALAKMAILLRACGLTDASLALCNRADSVQRIMLTEVVRAGTWRKLGSLEQAAAAFERALALDPANWSLCLDLADVRAEQGDFLAAIRLTEHGMKFRPTEPTLRAATAAYRARLTGSPSDLNELIELAPHLPNGSYRDLLIDHACAGPALPAELVAEARRIQNS</sequence>
<keyword evidence="1" id="KW-0802">TPR repeat</keyword>
<dbReference type="SUPFAM" id="SSF48452">
    <property type="entry name" value="TPR-like"/>
    <property type="match status" value="1"/>
</dbReference>
<dbReference type="PROSITE" id="PS50005">
    <property type="entry name" value="TPR"/>
    <property type="match status" value="1"/>
</dbReference>
<dbReference type="EMBL" id="BAAAZA010000031">
    <property type="protein sequence ID" value="GAA3893860.1"/>
    <property type="molecule type" value="Genomic_DNA"/>
</dbReference>
<feature type="repeat" description="TPR" evidence="1">
    <location>
        <begin position="196"/>
        <end position="229"/>
    </location>
</feature>
<accession>A0ABP7L3W8</accession>
<comment type="caution">
    <text evidence="2">The sequence shown here is derived from an EMBL/GenBank/DDBJ whole genome shotgun (WGS) entry which is preliminary data.</text>
</comment>
<dbReference type="Gene3D" id="1.25.40.10">
    <property type="entry name" value="Tetratricopeptide repeat domain"/>
    <property type="match status" value="1"/>
</dbReference>
<dbReference type="Proteomes" id="UP001501563">
    <property type="component" value="Unassembled WGS sequence"/>
</dbReference>
<proteinExistence type="predicted"/>
<keyword evidence="3" id="KW-1185">Reference proteome</keyword>
<dbReference type="Pfam" id="PF14559">
    <property type="entry name" value="TPR_19"/>
    <property type="match status" value="1"/>
</dbReference>
<dbReference type="InterPro" id="IPR011990">
    <property type="entry name" value="TPR-like_helical_dom_sf"/>
</dbReference>
<evidence type="ECO:0000256" key="1">
    <source>
        <dbReference type="PROSITE-ProRule" id="PRU00339"/>
    </source>
</evidence>
<name>A0ABP7L3W8_9ACTN</name>
<evidence type="ECO:0008006" key="4">
    <source>
        <dbReference type="Google" id="ProtNLM"/>
    </source>
</evidence>
<organism evidence="2 3">
    <name type="scientific">Streptomyces lannensis</name>
    <dbReference type="NCBI Taxonomy" id="766498"/>
    <lineage>
        <taxon>Bacteria</taxon>
        <taxon>Bacillati</taxon>
        <taxon>Actinomycetota</taxon>
        <taxon>Actinomycetes</taxon>
        <taxon>Kitasatosporales</taxon>
        <taxon>Streptomycetaceae</taxon>
        <taxon>Streptomyces</taxon>
    </lineage>
</organism>
<protein>
    <recommendedName>
        <fullName evidence="4">Tetratricopeptide repeat protein</fullName>
    </recommendedName>
</protein>
<gene>
    <name evidence="2" type="ORF">GCM10022207_72210</name>
</gene>
<evidence type="ECO:0000313" key="3">
    <source>
        <dbReference type="Proteomes" id="UP001501563"/>
    </source>
</evidence>